<keyword evidence="3" id="KW-1185">Reference proteome</keyword>
<protein>
    <submittedName>
        <fullName evidence="2">Uncharacterized protein</fullName>
    </submittedName>
</protein>
<organism evidence="2 3">
    <name type="scientific">Characodon lateralis</name>
    <dbReference type="NCBI Taxonomy" id="208331"/>
    <lineage>
        <taxon>Eukaryota</taxon>
        <taxon>Metazoa</taxon>
        <taxon>Chordata</taxon>
        <taxon>Craniata</taxon>
        <taxon>Vertebrata</taxon>
        <taxon>Euteleostomi</taxon>
        <taxon>Actinopterygii</taxon>
        <taxon>Neopterygii</taxon>
        <taxon>Teleostei</taxon>
        <taxon>Neoteleostei</taxon>
        <taxon>Acanthomorphata</taxon>
        <taxon>Ovalentaria</taxon>
        <taxon>Atherinomorphae</taxon>
        <taxon>Cyprinodontiformes</taxon>
        <taxon>Goodeidae</taxon>
        <taxon>Characodon</taxon>
    </lineage>
</organism>
<gene>
    <name evidence="2" type="ORF">CHARACLAT_029620</name>
</gene>
<dbReference type="EMBL" id="JAHUTJ010069811">
    <property type="protein sequence ID" value="MED6292032.1"/>
    <property type="molecule type" value="Genomic_DNA"/>
</dbReference>
<evidence type="ECO:0000313" key="2">
    <source>
        <dbReference type="EMBL" id="MED6292032.1"/>
    </source>
</evidence>
<proteinExistence type="predicted"/>
<comment type="caution">
    <text evidence="2">The sequence shown here is derived from an EMBL/GenBank/DDBJ whole genome shotgun (WGS) entry which is preliminary data.</text>
</comment>
<feature type="compositionally biased region" description="Polar residues" evidence="1">
    <location>
        <begin position="73"/>
        <end position="83"/>
    </location>
</feature>
<dbReference type="Proteomes" id="UP001352852">
    <property type="component" value="Unassembled WGS sequence"/>
</dbReference>
<dbReference type="PANTHER" id="PTHR31025">
    <property type="entry name" value="SI:CH211-196P9.1-RELATED"/>
    <property type="match status" value="1"/>
</dbReference>
<accession>A0ABU7EXY4</accession>
<sequence length="376" mass="42841">MAVQTFLQSAINEVLPDLAEASKDILKETLQSLGVETHDDFQFIVEEDLLSALRPIQARKALAAWKFRCQTPETSRSSSNASPDTPPSQLSVSSNSSSSNQTSAADWVDTFEITWEKFSEELMQSSERGKRPSPKMRKKMIRIVVSEIMRKSSYLGKRSSTEVAKKMVAKYPKSLQDVIDGDVIGPGNHSLVKHLQYQIDNVKRSTMPKIRKRKRCSENSDTDEIPPEQRAAIQDTYGCINWNVKSLPLGETAESQQQKKDKLKMKFLQKEANPKEMKLLLRTTFYSQRKDINQGESIQDVLEAWPLLFHDIGMAVHYKELTGLGLKETFMRNMNMKGKRLLNYMNTVCVNKNKRFFQAQTKLMMVNPASMLNDSC</sequence>
<feature type="region of interest" description="Disordered" evidence="1">
    <location>
        <begin position="73"/>
        <end position="103"/>
    </location>
</feature>
<reference evidence="2 3" key="1">
    <citation type="submission" date="2021-06" db="EMBL/GenBank/DDBJ databases">
        <authorList>
            <person name="Palmer J.M."/>
        </authorList>
    </citation>
    <scope>NUCLEOTIDE SEQUENCE [LARGE SCALE GENOMIC DNA]</scope>
    <source>
        <strain evidence="2 3">CL_MEX2019</strain>
        <tissue evidence="2">Muscle</tissue>
    </source>
</reference>
<evidence type="ECO:0000313" key="3">
    <source>
        <dbReference type="Proteomes" id="UP001352852"/>
    </source>
</evidence>
<evidence type="ECO:0000256" key="1">
    <source>
        <dbReference type="SAM" id="MobiDB-lite"/>
    </source>
</evidence>
<name>A0ABU7EXY4_9TELE</name>
<feature type="compositionally biased region" description="Low complexity" evidence="1">
    <location>
        <begin position="87"/>
        <end position="103"/>
    </location>
</feature>
<dbReference type="PANTHER" id="PTHR31025:SF30">
    <property type="entry name" value="SI:DKEY-15H8.17"/>
    <property type="match status" value="1"/>
</dbReference>